<dbReference type="AlphaFoldDB" id="A0A3D9KD48"/>
<dbReference type="InterPro" id="IPR029044">
    <property type="entry name" value="Nucleotide-diphossugar_trans"/>
</dbReference>
<dbReference type="GO" id="GO:0005737">
    <property type="term" value="C:cytoplasm"/>
    <property type="evidence" value="ECO:0007669"/>
    <property type="project" value="UniProtKB-SubCell"/>
</dbReference>
<comment type="similarity">
    <text evidence="8">Belongs to the MobA family.</text>
</comment>
<evidence type="ECO:0000256" key="2">
    <source>
        <dbReference type="ARBA" id="ARBA00022679"/>
    </source>
</evidence>
<dbReference type="InterPro" id="IPR025877">
    <property type="entry name" value="MobA-like_NTP_Trfase"/>
</dbReference>
<proteinExistence type="inferred from homology"/>
<evidence type="ECO:0000256" key="1">
    <source>
        <dbReference type="ARBA" id="ARBA00022490"/>
    </source>
</evidence>
<comment type="domain">
    <text evidence="8">The N-terminal domain determines nucleotide recognition and specific binding, while the C-terminal domain determines the specific binding to the target protein.</text>
</comment>
<dbReference type="PANTHER" id="PTHR19136">
    <property type="entry name" value="MOLYBDENUM COFACTOR GUANYLYLTRANSFERASE"/>
    <property type="match status" value="1"/>
</dbReference>
<comment type="cofactor">
    <cofactor evidence="8">
        <name>Mg(2+)</name>
        <dbReference type="ChEBI" id="CHEBI:18420"/>
    </cofactor>
</comment>
<name>A0A3D9KD48_9BACL</name>
<feature type="binding site" evidence="8">
    <location>
        <position position="102"/>
    </location>
    <ligand>
        <name>GTP</name>
        <dbReference type="ChEBI" id="CHEBI:37565"/>
    </ligand>
</feature>
<dbReference type="InterPro" id="IPR013482">
    <property type="entry name" value="Molybde_CF_guanTrfase"/>
</dbReference>
<dbReference type="OrthoDB" id="9788394at2"/>
<evidence type="ECO:0000256" key="5">
    <source>
        <dbReference type="ARBA" id="ARBA00022842"/>
    </source>
</evidence>
<accession>A0A3D9KD48</accession>
<gene>
    <name evidence="8" type="primary">mobA</name>
    <name evidence="10" type="ORF">DFP98_106202</name>
</gene>
<dbReference type="GO" id="GO:0005525">
    <property type="term" value="F:GTP binding"/>
    <property type="evidence" value="ECO:0007669"/>
    <property type="project" value="UniProtKB-UniRule"/>
</dbReference>
<dbReference type="EC" id="2.7.7.77" evidence="8"/>
<feature type="binding site" evidence="8">
    <location>
        <position position="73"/>
    </location>
    <ligand>
        <name>GTP</name>
        <dbReference type="ChEBI" id="CHEBI:37565"/>
    </ligand>
</feature>
<keyword evidence="2 8" id="KW-0808">Transferase</keyword>
<dbReference type="GO" id="GO:0061603">
    <property type="term" value="F:molybdenum cofactor guanylyltransferase activity"/>
    <property type="evidence" value="ECO:0007669"/>
    <property type="project" value="UniProtKB-EC"/>
</dbReference>
<keyword evidence="1 8" id="KW-0963">Cytoplasm</keyword>
<comment type="function">
    <text evidence="8">Transfers a GMP moiety from GTP to Mo-molybdopterin (Mo-MPT) cofactor (Moco or molybdenum cofactor) to form Mo-molybdopterin guanine dinucleotide (Mo-MGD) cofactor.</text>
</comment>
<feature type="domain" description="MobA-like NTP transferase" evidence="9">
    <location>
        <begin position="8"/>
        <end position="169"/>
    </location>
</feature>
<feature type="binding site" evidence="8">
    <location>
        <position position="102"/>
    </location>
    <ligand>
        <name>Mg(2+)</name>
        <dbReference type="ChEBI" id="CHEBI:18420"/>
    </ligand>
</feature>
<dbReference type="GO" id="GO:0006777">
    <property type="term" value="P:Mo-molybdopterin cofactor biosynthetic process"/>
    <property type="evidence" value="ECO:0007669"/>
    <property type="project" value="UniProtKB-KW"/>
</dbReference>
<dbReference type="RefSeq" id="WP_116060478.1">
    <property type="nucleotide sequence ID" value="NZ_QRDZ01000006.1"/>
</dbReference>
<dbReference type="SUPFAM" id="SSF53448">
    <property type="entry name" value="Nucleotide-diphospho-sugar transferases"/>
    <property type="match status" value="1"/>
</dbReference>
<keyword evidence="3 8" id="KW-0479">Metal-binding</keyword>
<keyword evidence="7 8" id="KW-0501">Molybdenum cofactor biosynthesis</keyword>
<evidence type="ECO:0000256" key="4">
    <source>
        <dbReference type="ARBA" id="ARBA00022741"/>
    </source>
</evidence>
<keyword evidence="6 8" id="KW-0342">GTP-binding</keyword>
<reference evidence="10 11" key="1">
    <citation type="submission" date="2018-07" db="EMBL/GenBank/DDBJ databases">
        <title>Genomic Encyclopedia of Type Strains, Phase III (KMG-III): the genomes of soil and plant-associated and newly described type strains.</title>
        <authorList>
            <person name="Whitman W."/>
        </authorList>
    </citation>
    <scope>NUCLEOTIDE SEQUENCE [LARGE SCALE GENOMIC DNA]</scope>
    <source>
        <strain evidence="10 11">CECT 7287</strain>
    </source>
</reference>
<comment type="subcellular location">
    <subcellularLocation>
        <location evidence="8">Cytoplasm</location>
    </subcellularLocation>
</comment>
<evidence type="ECO:0000256" key="7">
    <source>
        <dbReference type="ARBA" id="ARBA00023150"/>
    </source>
</evidence>
<keyword evidence="5 8" id="KW-0460">Magnesium</keyword>
<dbReference type="PANTHER" id="PTHR19136:SF81">
    <property type="entry name" value="MOLYBDENUM COFACTOR GUANYLYLTRANSFERASE"/>
    <property type="match status" value="1"/>
</dbReference>
<feature type="binding site" evidence="8">
    <location>
        <begin position="10"/>
        <end position="12"/>
    </location>
    <ligand>
        <name>GTP</name>
        <dbReference type="ChEBI" id="CHEBI:37565"/>
    </ligand>
</feature>
<keyword evidence="4 8" id="KW-0547">Nucleotide-binding</keyword>
<keyword evidence="10" id="KW-0548">Nucleotidyltransferase</keyword>
<comment type="catalytic activity">
    <reaction evidence="8">
        <text>Mo-molybdopterin + GTP + H(+) = Mo-molybdopterin guanine dinucleotide + diphosphate</text>
        <dbReference type="Rhea" id="RHEA:34243"/>
        <dbReference type="ChEBI" id="CHEBI:15378"/>
        <dbReference type="ChEBI" id="CHEBI:33019"/>
        <dbReference type="ChEBI" id="CHEBI:37565"/>
        <dbReference type="ChEBI" id="CHEBI:71302"/>
        <dbReference type="ChEBI" id="CHEBI:71310"/>
        <dbReference type="EC" id="2.7.7.77"/>
    </reaction>
</comment>
<evidence type="ECO:0000256" key="6">
    <source>
        <dbReference type="ARBA" id="ARBA00023134"/>
    </source>
</evidence>
<evidence type="ECO:0000256" key="3">
    <source>
        <dbReference type="ARBA" id="ARBA00022723"/>
    </source>
</evidence>
<dbReference type="CDD" id="cd02503">
    <property type="entry name" value="MobA"/>
    <property type="match status" value="1"/>
</dbReference>
<comment type="caution">
    <text evidence="8">Lacks conserved residue(s) required for the propagation of feature annotation.</text>
</comment>
<dbReference type="Gene3D" id="3.90.550.10">
    <property type="entry name" value="Spore Coat Polysaccharide Biosynthesis Protein SpsA, Chain A"/>
    <property type="match status" value="1"/>
</dbReference>
<evidence type="ECO:0000313" key="10">
    <source>
        <dbReference type="EMBL" id="RED84328.1"/>
    </source>
</evidence>
<protein>
    <recommendedName>
        <fullName evidence="8">Probable molybdenum cofactor guanylyltransferase</fullName>
        <shortName evidence="8">MoCo guanylyltransferase</shortName>
        <ecNumber evidence="8">2.7.7.77</ecNumber>
    </recommendedName>
    <alternativeName>
        <fullName evidence="8">GTP:molybdopterin guanylyltransferase</fullName>
    </alternativeName>
    <alternativeName>
        <fullName evidence="8">Mo-MPT guanylyltransferase</fullName>
    </alternativeName>
    <alternativeName>
        <fullName evidence="8">Molybdopterin guanylyltransferase</fullName>
    </alternativeName>
    <alternativeName>
        <fullName evidence="8">Molybdopterin-guanine dinucleotide synthase</fullName>
        <shortName evidence="8">MGD synthase</shortName>
    </alternativeName>
</protein>
<comment type="caution">
    <text evidence="10">The sequence shown here is derived from an EMBL/GenBank/DDBJ whole genome shotgun (WGS) entry which is preliminary data.</text>
</comment>
<feature type="binding site" evidence="8">
    <location>
        <position position="23"/>
    </location>
    <ligand>
        <name>GTP</name>
        <dbReference type="ChEBI" id="CHEBI:37565"/>
    </ligand>
</feature>
<sequence length="213" mass="23262">MKTAMTTVILAGGQGRRMGGQNKALLTLGQETIIERQLRETSKVCEEIVVVANDSGFAEQLLKMAPHIRIAADFYPGEGPLAGVHAGFQAAASPYVWLLGCDQPYPDADAAEYLLGRLRNGSAQALAAVPLIDERLQPLHAVYRKETGAIAEELLQAGRRRLQDWLDRLEPCAIGQDELQANGLSLALADDIDTPEQFAEENARWAERAQQRS</sequence>
<dbReference type="HAMAP" id="MF_00316">
    <property type="entry name" value="MobA"/>
    <property type="match status" value="1"/>
</dbReference>
<organism evidence="10 11">
    <name type="scientific">Cohnella phaseoli</name>
    <dbReference type="NCBI Taxonomy" id="456490"/>
    <lineage>
        <taxon>Bacteria</taxon>
        <taxon>Bacillati</taxon>
        <taxon>Bacillota</taxon>
        <taxon>Bacilli</taxon>
        <taxon>Bacillales</taxon>
        <taxon>Paenibacillaceae</taxon>
        <taxon>Cohnella</taxon>
    </lineage>
</organism>
<evidence type="ECO:0000259" key="9">
    <source>
        <dbReference type="Pfam" id="PF12804"/>
    </source>
</evidence>
<evidence type="ECO:0000313" key="11">
    <source>
        <dbReference type="Proteomes" id="UP000256977"/>
    </source>
</evidence>
<dbReference type="GO" id="GO:0046872">
    <property type="term" value="F:metal ion binding"/>
    <property type="evidence" value="ECO:0007669"/>
    <property type="project" value="UniProtKB-KW"/>
</dbReference>
<dbReference type="EMBL" id="QRDZ01000006">
    <property type="protein sequence ID" value="RED84328.1"/>
    <property type="molecule type" value="Genomic_DNA"/>
</dbReference>
<keyword evidence="11" id="KW-1185">Reference proteome</keyword>
<dbReference type="Proteomes" id="UP000256977">
    <property type="component" value="Unassembled WGS sequence"/>
</dbReference>
<dbReference type="Pfam" id="PF12804">
    <property type="entry name" value="NTP_transf_3"/>
    <property type="match status" value="1"/>
</dbReference>
<evidence type="ECO:0000256" key="8">
    <source>
        <dbReference type="HAMAP-Rule" id="MF_00316"/>
    </source>
</evidence>